<evidence type="ECO:0000313" key="6">
    <source>
        <dbReference type="EMBL" id="HEB96797.1"/>
    </source>
</evidence>
<keyword evidence="1" id="KW-0902">Two-component regulatory system</keyword>
<dbReference type="PROSITE" id="PS50930">
    <property type="entry name" value="HTH_LYTTR"/>
    <property type="match status" value="1"/>
</dbReference>
<dbReference type="InterPro" id="IPR011006">
    <property type="entry name" value="CheY-like_superfamily"/>
</dbReference>
<dbReference type="InterPro" id="IPR007492">
    <property type="entry name" value="LytTR_DNA-bd_dom"/>
</dbReference>
<dbReference type="SMART" id="SM00850">
    <property type="entry name" value="LytTR"/>
    <property type="match status" value="1"/>
</dbReference>
<sequence>MRILIADDEAPARERLRSLVEEIGGDHRVVGEAANGQQALEQCRREEVELVLMDIRMPGMDGIEAATRLTELDTPPAVIFVTAYQEHALEAFQGPAVDYLLKPIRRTHLERALQRATVPTRPQLQALESRGEEGPDHIAVSYRGGVHRIPIRDVIYFQADHKYVTVCHSDGEVLLEESLKSLEQRLGDRFLRIHRNALVARRRLTGLEKRPDGRALVRMRGTDQLLEVSRRHLPEVRRWLKQGETGR</sequence>
<dbReference type="PANTHER" id="PTHR48111:SF3">
    <property type="entry name" value="TRANSCRIPTIONAL REGULATORY PROTEIN BTSR"/>
    <property type="match status" value="1"/>
</dbReference>
<protein>
    <submittedName>
        <fullName evidence="6">Response regulator transcription factor</fullName>
    </submittedName>
</protein>
<dbReference type="AlphaFoldDB" id="A0A831RMN8"/>
<dbReference type="InterPro" id="IPR039420">
    <property type="entry name" value="WalR-like"/>
</dbReference>
<keyword evidence="2" id="KW-0238">DNA-binding</keyword>
<dbReference type="EMBL" id="DRKP01000120">
    <property type="protein sequence ID" value="HEB96797.1"/>
    <property type="molecule type" value="Genomic_DNA"/>
</dbReference>
<gene>
    <name evidence="6" type="ORF">ENI96_10260</name>
</gene>
<dbReference type="PROSITE" id="PS50110">
    <property type="entry name" value="RESPONSE_REGULATORY"/>
    <property type="match status" value="1"/>
</dbReference>
<dbReference type="Pfam" id="PF00072">
    <property type="entry name" value="Response_reg"/>
    <property type="match status" value="1"/>
</dbReference>
<reference evidence="6" key="1">
    <citation type="journal article" date="2020" name="mSystems">
        <title>Genome- and Community-Level Interaction Insights into Carbon Utilization and Element Cycling Functions of Hydrothermarchaeota in Hydrothermal Sediment.</title>
        <authorList>
            <person name="Zhou Z."/>
            <person name="Liu Y."/>
            <person name="Xu W."/>
            <person name="Pan J."/>
            <person name="Luo Z.H."/>
            <person name="Li M."/>
        </authorList>
    </citation>
    <scope>NUCLEOTIDE SEQUENCE [LARGE SCALE GENOMIC DNA]</scope>
    <source>
        <strain evidence="6">HyVt-443</strain>
    </source>
</reference>
<feature type="modified residue" description="4-aspartylphosphate" evidence="3">
    <location>
        <position position="54"/>
    </location>
</feature>
<dbReference type="Proteomes" id="UP000886251">
    <property type="component" value="Unassembled WGS sequence"/>
</dbReference>
<evidence type="ECO:0000256" key="3">
    <source>
        <dbReference type="PROSITE-ProRule" id="PRU00169"/>
    </source>
</evidence>
<dbReference type="GO" id="GO:0032993">
    <property type="term" value="C:protein-DNA complex"/>
    <property type="evidence" value="ECO:0007669"/>
    <property type="project" value="TreeGrafter"/>
</dbReference>
<dbReference type="Gene3D" id="2.40.50.1020">
    <property type="entry name" value="LytTr DNA-binding domain"/>
    <property type="match status" value="1"/>
</dbReference>
<dbReference type="PANTHER" id="PTHR48111">
    <property type="entry name" value="REGULATOR OF RPOS"/>
    <property type="match status" value="1"/>
</dbReference>
<dbReference type="GO" id="GO:0005829">
    <property type="term" value="C:cytosol"/>
    <property type="evidence" value="ECO:0007669"/>
    <property type="project" value="TreeGrafter"/>
</dbReference>
<feature type="domain" description="HTH LytTR-type" evidence="5">
    <location>
        <begin position="138"/>
        <end position="242"/>
    </location>
</feature>
<organism evidence="6">
    <name type="scientific">Sedimenticola thiotaurini</name>
    <dbReference type="NCBI Taxonomy" id="1543721"/>
    <lineage>
        <taxon>Bacteria</taxon>
        <taxon>Pseudomonadati</taxon>
        <taxon>Pseudomonadota</taxon>
        <taxon>Gammaproteobacteria</taxon>
        <taxon>Chromatiales</taxon>
        <taxon>Sedimenticolaceae</taxon>
        <taxon>Sedimenticola</taxon>
    </lineage>
</organism>
<evidence type="ECO:0000256" key="1">
    <source>
        <dbReference type="ARBA" id="ARBA00023012"/>
    </source>
</evidence>
<dbReference type="InterPro" id="IPR001789">
    <property type="entry name" value="Sig_transdc_resp-reg_receiver"/>
</dbReference>
<dbReference type="Gene3D" id="3.40.50.2300">
    <property type="match status" value="1"/>
</dbReference>
<comment type="caution">
    <text evidence="6">The sequence shown here is derived from an EMBL/GenBank/DDBJ whole genome shotgun (WGS) entry which is preliminary data.</text>
</comment>
<dbReference type="SMART" id="SM00448">
    <property type="entry name" value="REC"/>
    <property type="match status" value="1"/>
</dbReference>
<name>A0A831RMN8_9GAMM</name>
<keyword evidence="3" id="KW-0597">Phosphoprotein</keyword>
<dbReference type="SUPFAM" id="SSF52172">
    <property type="entry name" value="CheY-like"/>
    <property type="match status" value="1"/>
</dbReference>
<dbReference type="GO" id="GO:0000976">
    <property type="term" value="F:transcription cis-regulatory region binding"/>
    <property type="evidence" value="ECO:0007669"/>
    <property type="project" value="TreeGrafter"/>
</dbReference>
<dbReference type="GO" id="GO:0000156">
    <property type="term" value="F:phosphorelay response regulator activity"/>
    <property type="evidence" value="ECO:0007669"/>
    <property type="project" value="TreeGrafter"/>
</dbReference>
<evidence type="ECO:0000259" key="4">
    <source>
        <dbReference type="PROSITE" id="PS50110"/>
    </source>
</evidence>
<dbReference type="GO" id="GO:0006355">
    <property type="term" value="P:regulation of DNA-templated transcription"/>
    <property type="evidence" value="ECO:0007669"/>
    <property type="project" value="TreeGrafter"/>
</dbReference>
<dbReference type="Pfam" id="PF04397">
    <property type="entry name" value="LytTR"/>
    <property type="match status" value="1"/>
</dbReference>
<proteinExistence type="predicted"/>
<evidence type="ECO:0000256" key="2">
    <source>
        <dbReference type="ARBA" id="ARBA00023125"/>
    </source>
</evidence>
<accession>A0A831RMN8</accession>
<evidence type="ECO:0000259" key="5">
    <source>
        <dbReference type="PROSITE" id="PS50930"/>
    </source>
</evidence>
<feature type="domain" description="Response regulatory" evidence="4">
    <location>
        <begin position="2"/>
        <end position="117"/>
    </location>
</feature>